<sequence>MATNQHPLQAVVDACTPLKFAPLPDIRTPGFPANHDQPTTQRWYRADLMAAEGAVGELFDRTAQRNGQHKLPAATRFLRALLREPIFLVSAGLYRTGRAPLVDAQHLWFPWTSDATFGTPTVTSAAIAVLADDPAAEHPDALVVGGESAALEQAAAQHMVNAFSPIIDAVHAHTRVGMRTLWGWVLDTTHFYMLNPARYLCHDAEEAWERAHRLGEELIRAGARTRSRPRLFPFCENHPQGTWAVRGTCCFAYKDDAEHGVCTTCPLKPDSDRRAELQEWIRDPALAP</sequence>
<accession>A0A543NJ52</accession>
<protein>
    <submittedName>
        <fullName evidence="1">FhuF-like iron-sulfur protein</fullName>
    </submittedName>
</protein>
<gene>
    <name evidence="1" type="ORF">FHX37_1783</name>
</gene>
<dbReference type="Proteomes" id="UP000317422">
    <property type="component" value="Unassembled WGS sequence"/>
</dbReference>
<evidence type="ECO:0000313" key="1">
    <source>
        <dbReference type="EMBL" id="TQN31862.1"/>
    </source>
</evidence>
<name>A0A543NJ52_9ACTN</name>
<dbReference type="OrthoDB" id="3687419at2"/>
<evidence type="ECO:0000313" key="2">
    <source>
        <dbReference type="Proteomes" id="UP000317422"/>
    </source>
</evidence>
<comment type="caution">
    <text evidence="1">The sequence shown here is derived from an EMBL/GenBank/DDBJ whole genome shotgun (WGS) entry which is preliminary data.</text>
</comment>
<dbReference type="RefSeq" id="WP_141923448.1">
    <property type="nucleotide sequence ID" value="NZ_VFQC01000001.1"/>
</dbReference>
<dbReference type="GO" id="GO:0051537">
    <property type="term" value="F:2 iron, 2 sulfur cluster binding"/>
    <property type="evidence" value="ECO:0007669"/>
    <property type="project" value="InterPro"/>
</dbReference>
<proteinExistence type="predicted"/>
<dbReference type="EMBL" id="VFQC01000001">
    <property type="protein sequence ID" value="TQN31862.1"/>
    <property type="molecule type" value="Genomic_DNA"/>
</dbReference>
<reference evidence="1 2" key="1">
    <citation type="submission" date="2019-06" db="EMBL/GenBank/DDBJ databases">
        <title>Sequencing the genomes of 1000 actinobacteria strains.</title>
        <authorList>
            <person name="Klenk H.-P."/>
        </authorList>
    </citation>
    <scope>NUCLEOTIDE SEQUENCE [LARGE SCALE GENOMIC DNA]</scope>
    <source>
        <strain evidence="1 2">DSM 45015</strain>
    </source>
</reference>
<organism evidence="1 2">
    <name type="scientific">Haloactinospora alba</name>
    <dbReference type="NCBI Taxonomy" id="405555"/>
    <lineage>
        <taxon>Bacteria</taxon>
        <taxon>Bacillati</taxon>
        <taxon>Actinomycetota</taxon>
        <taxon>Actinomycetes</taxon>
        <taxon>Streptosporangiales</taxon>
        <taxon>Nocardiopsidaceae</taxon>
        <taxon>Haloactinospora</taxon>
    </lineage>
</organism>
<keyword evidence="2" id="KW-1185">Reference proteome</keyword>
<dbReference type="AlphaFoldDB" id="A0A543NJ52"/>